<dbReference type="EMBL" id="MU865007">
    <property type="protein sequence ID" value="KAK4460675.1"/>
    <property type="molecule type" value="Genomic_DNA"/>
</dbReference>
<reference evidence="1" key="2">
    <citation type="submission" date="2023-06" db="EMBL/GenBank/DDBJ databases">
        <authorList>
            <consortium name="Lawrence Berkeley National Laboratory"/>
            <person name="Mondo S.J."/>
            <person name="Hensen N."/>
            <person name="Bonometti L."/>
            <person name="Westerberg I."/>
            <person name="Brannstrom I.O."/>
            <person name="Guillou S."/>
            <person name="Cros-Aarteil S."/>
            <person name="Calhoun S."/>
            <person name="Haridas S."/>
            <person name="Kuo A."/>
            <person name="Pangilinan J."/>
            <person name="Riley R."/>
            <person name="Labutti K."/>
            <person name="Andreopoulos B."/>
            <person name="Lipzen A."/>
            <person name="Chen C."/>
            <person name="Yanf M."/>
            <person name="Daum C."/>
            <person name="Ng V."/>
            <person name="Clum A."/>
            <person name="Steindorff A."/>
            <person name="Ohm R."/>
            <person name="Martin F."/>
            <person name="Silar P."/>
            <person name="Natvig D."/>
            <person name="Lalanne C."/>
            <person name="Gautier V."/>
            <person name="Ament-Velasquez S.L."/>
            <person name="Kruys A."/>
            <person name="Hutchinson M.I."/>
            <person name="Powell A.J."/>
            <person name="Barry K."/>
            <person name="Miller A.N."/>
            <person name="Grigoriev I.V."/>
            <person name="Debuchy R."/>
            <person name="Gladieux P."/>
            <person name="Thoren M.H."/>
            <person name="Johannesson H."/>
        </authorList>
    </citation>
    <scope>NUCLEOTIDE SEQUENCE</scope>
    <source>
        <strain evidence="1">PSN324</strain>
    </source>
</reference>
<reference evidence="1" key="1">
    <citation type="journal article" date="2023" name="Mol. Phylogenet. Evol.">
        <title>Genome-scale phylogeny and comparative genomics of the fungal order Sordariales.</title>
        <authorList>
            <person name="Hensen N."/>
            <person name="Bonometti L."/>
            <person name="Westerberg I."/>
            <person name="Brannstrom I.O."/>
            <person name="Guillou S."/>
            <person name="Cros-Aarteil S."/>
            <person name="Calhoun S."/>
            <person name="Haridas S."/>
            <person name="Kuo A."/>
            <person name="Mondo S."/>
            <person name="Pangilinan J."/>
            <person name="Riley R."/>
            <person name="LaButti K."/>
            <person name="Andreopoulos B."/>
            <person name="Lipzen A."/>
            <person name="Chen C."/>
            <person name="Yan M."/>
            <person name="Daum C."/>
            <person name="Ng V."/>
            <person name="Clum A."/>
            <person name="Steindorff A."/>
            <person name="Ohm R.A."/>
            <person name="Martin F."/>
            <person name="Silar P."/>
            <person name="Natvig D.O."/>
            <person name="Lalanne C."/>
            <person name="Gautier V."/>
            <person name="Ament-Velasquez S.L."/>
            <person name="Kruys A."/>
            <person name="Hutchinson M.I."/>
            <person name="Powell A.J."/>
            <person name="Barry K."/>
            <person name="Miller A.N."/>
            <person name="Grigoriev I.V."/>
            <person name="Debuchy R."/>
            <person name="Gladieux P."/>
            <person name="Hiltunen Thoren M."/>
            <person name="Johannesson H."/>
        </authorList>
    </citation>
    <scope>NUCLEOTIDE SEQUENCE</scope>
    <source>
        <strain evidence="1">PSN324</strain>
    </source>
</reference>
<evidence type="ECO:0000313" key="2">
    <source>
        <dbReference type="Proteomes" id="UP001321749"/>
    </source>
</evidence>
<proteinExistence type="predicted"/>
<organism evidence="1 2">
    <name type="scientific">Cladorrhinum samala</name>
    <dbReference type="NCBI Taxonomy" id="585594"/>
    <lineage>
        <taxon>Eukaryota</taxon>
        <taxon>Fungi</taxon>
        <taxon>Dikarya</taxon>
        <taxon>Ascomycota</taxon>
        <taxon>Pezizomycotina</taxon>
        <taxon>Sordariomycetes</taxon>
        <taxon>Sordariomycetidae</taxon>
        <taxon>Sordariales</taxon>
        <taxon>Podosporaceae</taxon>
        <taxon>Cladorrhinum</taxon>
    </lineage>
</organism>
<dbReference type="AlphaFoldDB" id="A0AAV9HIU5"/>
<keyword evidence="2" id="KW-1185">Reference proteome</keyword>
<accession>A0AAV9HIU5</accession>
<dbReference type="Proteomes" id="UP001321749">
    <property type="component" value="Unassembled WGS sequence"/>
</dbReference>
<sequence length="248" mass="28243">MSEAEIPVTLLANGYATQWGMNMKEAGQTKEDNARSGPRTWENSELHVMGIKDDMKRNLEKTSDDVSKLEEVASLDPMVSDVTGEPYNSADQAVEKFQSSIGAQNKFDMEQTSADLKRLLRESRQQLEVLQNETQKPQELKTWYTDLLDSQLDKTDTKIVTTIRSAAWKVQVSLGSIANPETLEIYFSYRDDDSHEDMLLLAVQALIERKVQQAKAQRTENQSALVATSLFTNASRRKPRWKYSWTRS</sequence>
<gene>
    <name evidence="1" type="ORF">QBC42DRAFT_288331</name>
</gene>
<protein>
    <submittedName>
        <fullName evidence="1">Uncharacterized protein</fullName>
    </submittedName>
</protein>
<comment type="caution">
    <text evidence="1">The sequence shown here is derived from an EMBL/GenBank/DDBJ whole genome shotgun (WGS) entry which is preliminary data.</text>
</comment>
<name>A0AAV9HIU5_9PEZI</name>
<evidence type="ECO:0000313" key="1">
    <source>
        <dbReference type="EMBL" id="KAK4460675.1"/>
    </source>
</evidence>